<feature type="transmembrane region" description="Helical" evidence="10">
    <location>
        <begin position="1114"/>
        <end position="1137"/>
    </location>
</feature>
<keyword evidence="12" id="KW-1185">Reference proteome</keyword>
<evidence type="ECO:0000313" key="12">
    <source>
        <dbReference type="Proteomes" id="UP000095280"/>
    </source>
</evidence>
<dbReference type="PRINTS" id="PR00237">
    <property type="entry name" value="GPCRRHODOPSN"/>
</dbReference>
<evidence type="ECO:0000259" key="11">
    <source>
        <dbReference type="PROSITE" id="PS50262"/>
    </source>
</evidence>
<feature type="compositionally biased region" description="Basic residues" evidence="9">
    <location>
        <begin position="672"/>
        <end position="681"/>
    </location>
</feature>
<dbReference type="InterPro" id="IPR000276">
    <property type="entry name" value="GPCR_Rhodpsn"/>
</dbReference>
<organism evidence="12 13">
    <name type="scientific">Macrostomum lignano</name>
    <dbReference type="NCBI Taxonomy" id="282301"/>
    <lineage>
        <taxon>Eukaryota</taxon>
        <taxon>Metazoa</taxon>
        <taxon>Spiralia</taxon>
        <taxon>Lophotrochozoa</taxon>
        <taxon>Platyhelminthes</taxon>
        <taxon>Rhabditophora</taxon>
        <taxon>Macrostomorpha</taxon>
        <taxon>Macrostomida</taxon>
        <taxon>Macrostomidae</taxon>
        <taxon>Macrostomum</taxon>
    </lineage>
</organism>
<protein>
    <submittedName>
        <fullName evidence="13">G_PROTEIN_RECEP_F1_2 domain-containing protein</fullName>
    </submittedName>
</protein>
<dbReference type="InterPro" id="IPR017452">
    <property type="entry name" value="GPCR_Rhodpsn_7TM"/>
</dbReference>
<feature type="region of interest" description="Disordered" evidence="9">
    <location>
        <begin position="1216"/>
        <end position="1281"/>
    </location>
</feature>
<dbReference type="GO" id="GO:0008188">
    <property type="term" value="F:neuropeptide receptor activity"/>
    <property type="evidence" value="ECO:0007669"/>
    <property type="project" value="TreeGrafter"/>
</dbReference>
<feature type="region of interest" description="Disordered" evidence="9">
    <location>
        <begin position="136"/>
        <end position="160"/>
    </location>
</feature>
<evidence type="ECO:0000256" key="1">
    <source>
        <dbReference type="ARBA" id="ARBA00004141"/>
    </source>
</evidence>
<keyword evidence="2 8" id="KW-0812">Transmembrane</keyword>
<feature type="region of interest" description="Disordered" evidence="9">
    <location>
        <begin position="630"/>
        <end position="697"/>
    </location>
</feature>
<dbReference type="WBParaSite" id="maker-uti_cns_0003991-snap-gene-0.2-mRNA-1">
    <property type="protein sequence ID" value="maker-uti_cns_0003991-snap-gene-0.2-mRNA-1"/>
    <property type="gene ID" value="maker-uti_cns_0003991-snap-gene-0.2"/>
</dbReference>
<feature type="transmembrane region" description="Helical" evidence="10">
    <location>
        <begin position="1429"/>
        <end position="1447"/>
    </location>
</feature>
<evidence type="ECO:0000256" key="3">
    <source>
        <dbReference type="ARBA" id="ARBA00022989"/>
    </source>
</evidence>
<evidence type="ECO:0000256" key="7">
    <source>
        <dbReference type="ARBA" id="ARBA00023224"/>
    </source>
</evidence>
<feature type="compositionally biased region" description="Low complexity" evidence="9">
    <location>
        <begin position="1218"/>
        <end position="1232"/>
    </location>
</feature>
<feature type="transmembrane region" description="Helical" evidence="10">
    <location>
        <begin position="70"/>
        <end position="93"/>
    </location>
</feature>
<keyword evidence="6 8" id="KW-0675">Receptor</keyword>
<dbReference type="PROSITE" id="PS50262">
    <property type="entry name" value="G_PROTEIN_RECEP_F1_2"/>
    <property type="match status" value="1"/>
</dbReference>
<sequence>VYKEGREVLEILRKLRPRPGCPDPVQHLVVPGAVHRVLRHAQPVADESVRVRVEHQGGQQVRHLLGQFPIFTLCFVAVAAAAATAATSAAASLRQQSRPRQRAPLRPRTAGCRRLLLHAGVERRFVGEPVQLGEAEAGGGIVQPPGRPVRPRQAAAPWRGAEVGGRSSCLRVIKRAVSSSGAAFGRQSGDGRLTGRARAGREENLRRGQQRPVSQELGGPLRLVGQPELGHARHVGNAGQSFVSPNRLRVRRISDLAERQHGERVEAQAAQQAADAAQQGELLHSVQIDKATRGARVARFVGLANWRQCRPRLRPRMLSVRLAGSAGQSGPQPASDLTQGAGAVAAGDVRQALQAVQHGQRGGRRGRRLGGGGRGFECGDAGTVADINCRISSSVAFTPLNRSFGLTMSIIFLDPLLRLRTSGREDCAAERSRCCHSEFCDFRFGSYEQAHVSSKKFLSLLPKALQQLLGNSSPTILLCIIQVLVGRAFRAADATKRVVRCAISLLTAASAVLALPYLRGLRHCSDCLVPGDGLAALADAQVTGGPQGGQEAVGGQRGRPVVALWARPDEVLRLTHRHQDHEEHQRHHQLDGGLCLRGEAPCAHTLAEQAGGAGSSSNLRGQLKRLQAVAQQHLAAPAQGSAQGRSSSAGHQSVGRQAIRVVHAQRVAQQRSVKRASKARSHVSDSGTASMPYSRIGSTAARNRRTFRCAARQAWFLLSETIASGLIARAPRYRKSSHTAMRSPLGSVRVGAVFVPTCSASVLRAFTSSPTREDLPRVRVSQVGPERVRWRRPELLPMQIKVACHQAVIRLNAVGADVEAIVSAHPGPQSPGPAHPRILRSYHYPAPRVAAQQRHSQLVPGDSSGEFLQAKESELTPPRTRTLGQRQTSLQFKVPFGVIYSLILMLGVSGNLCTCVVIARTKCLHTVTNLYLFSLAVSDLSLLLTGSRGSSCERCWLTWAAAGSDLPLQDNGVAGSASRLRLCTGCERFTPPSKEANFLAIARLSHTCDTNRGGGSRNKREAAPLRISGLASGAAKHPVGKSRIAAGGVPHELYSILVAQYPWYLGSELCRLRSFLAELTPTVSILTITCFTVERYIAIAHPLRAQVISSFKRTLFIILSLWLLGGLVCVPVGLASAPVPYVVYPNLSESRYAALGCPEPPWANLTGQPIPLSVVCNCAQCDTHIQVSGLLFFVVPVCVIAVLYLLIAVALRRSNPMSSRGSRGADAGASGARDNRRDRDRRSKNSVVRMLAGHSHRDQSRWGRAPPLEPHDAQPAGPPICHRLASLPARCPAGVLAQRQTGASPSGARRHCEFRSGGDNSPLIAESALPAALLGWAAVLFLAGQRTREQWRPNKRGDTAGEQWGTRAGLPVRRLLPDGAGRGGRATSGRAADGLNLCRFSAYPGHFAALRSGCEMAEGHEVLRLAPGIILRFENFVIALFLCLVLPPQTAGMENPSKCFQLVIVVTFFICWAPFHLQRLLATYGRLQYLPAPITNALYFCSGEQGCEVLVGETMRGRLSAPWGPRKPRRRPPC</sequence>
<evidence type="ECO:0000313" key="13">
    <source>
        <dbReference type="WBParaSite" id="maker-uti_cns_0003991-snap-gene-0.2-mRNA-1"/>
    </source>
</evidence>
<feature type="transmembrane region" description="Helical" evidence="10">
    <location>
        <begin position="898"/>
        <end position="919"/>
    </location>
</feature>
<keyword evidence="7 8" id="KW-0807">Transducer</keyword>
<feature type="compositionally biased region" description="Low complexity" evidence="9">
    <location>
        <begin position="635"/>
        <end position="653"/>
    </location>
</feature>
<feature type="domain" description="G-protein coupled receptors family 1 profile" evidence="11">
    <location>
        <begin position="910"/>
        <end position="1252"/>
    </location>
</feature>
<feature type="transmembrane region" description="Helical" evidence="10">
    <location>
        <begin position="1459"/>
        <end position="1477"/>
    </location>
</feature>
<accession>A0A1I8H1H4</accession>
<dbReference type="PROSITE" id="PS00237">
    <property type="entry name" value="G_PROTEIN_RECEP_F1_1"/>
    <property type="match status" value="1"/>
</dbReference>
<reference evidence="13" key="1">
    <citation type="submission" date="2016-11" db="UniProtKB">
        <authorList>
            <consortium name="WormBaseParasite"/>
        </authorList>
    </citation>
    <scope>IDENTIFICATION</scope>
</reference>
<dbReference type="Proteomes" id="UP000095280">
    <property type="component" value="Unplaced"/>
</dbReference>
<evidence type="ECO:0000256" key="8">
    <source>
        <dbReference type="RuleBase" id="RU000688"/>
    </source>
</evidence>
<proteinExistence type="inferred from homology"/>
<comment type="subcellular location">
    <subcellularLocation>
        <location evidence="1">Membrane</location>
        <topology evidence="1">Multi-pass membrane protein</topology>
    </subcellularLocation>
</comment>
<evidence type="ECO:0000256" key="4">
    <source>
        <dbReference type="ARBA" id="ARBA00023040"/>
    </source>
</evidence>
<dbReference type="PANTHER" id="PTHR24243">
    <property type="entry name" value="G-PROTEIN COUPLED RECEPTOR"/>
    <property type="match status" value="1"/>
</dbReference>
<feature type="region of interest" description="Disordered" evidence="9">
    <location>
        <begin position="182"/>
        <end position="219"/>
    </location>
</feature>
<dbReference type="Gene3D" id="1.20.1070.10">
    <property type="entry name" value="Rhodopsin 7-helix transmembrane proteins"/>
    <property type="match status" value="2"/>
</dbReference>
<dbReference type="Pfam" id="PF00001">
    <property type="entry name" value="7tm_1"/>
    <property type="match status" value="1"/>
</dbReference>
<comment type="similarity">
    <text evidence="8">Belongs to the G-protein coupled receptor 1 family.</text>
</comment>
<dbReference type="PANTHER" id="PTHR24243:SF208">
    <property type="entry name" value="PYROKININ-1 RECEPTOR"/>
    <property type="match status" value="1"/>
</dbReference>
<name>A0A1I8H1H4_9PLAT</name>
<dbReference type="GO" id="GO:0005886">
    <property type="term" value="C:plasma membrane"/>
    <property type="evidence" value="ECO:0007669"/>
    <property type="project" value="TreeGrafter"/>
</dbReference>
<feature type="compositionally biased region" description="Basic and acidic residues" evidence="9">
    <location>
        <begin position="1233"/>
        <end position="1243"/>
    </location>
</feature>
<evidence type="ECO:0000256" key="5">
    <source>
        <dbReference type="ARBA" id="ARBA00023136"/>
    </source>
</evidence>
<evidence type="ECO:0000256" key="6">
    <source>
        <dbReference type="ARBA" id="ARBA00023170"/>
    </source>
</evidence>
<keyword evidence="3 10" id="KW-1133">Transmembrane helix</keyword>
<evidence type="ECO:0000256" key="9">
    <source>
        <dbReference type="SAM" id="MobiDB-lite"/>
    </source>
</evidence>
<dbReference type="SUPFAM" id="SSF81321">
    <property type="entry name" value="Family A G protein-coupled receptor-like"/>
    <property type="match status" value="2"/>
</dbReference>
<keyword evidence="4 8" id="KW-0297">G-protein coupled receptor</keyword>
<evidence type="ECO:0000256" key="10">
    <source>
        <dbReference type="SAM" id="Phobius"/>
    </source>
</evidence>
<feature type="compositionally biased region" description="Polar residues" evidence="9">
    <location>
        <begin position="684"/>
        <end position="697"/>
    </location>
</feature>
<feature type="transmembrane region" description="Helical" evidence="10">
    <location>
        <begin position="1190"/>
        <end position="1211"/>
    </location>
</feature>
<keyword evidence="5 10" id="KW-0472">Membrane</keyword>
<evidence type="ECO:0000256" key="2">
    <source>
        <dbReference type="ARBA" id="ARBA00022692"/>
    </source>
</evidence>